<evidence type="ECO:0000313" key="2">
    <source>
        <dbReference type="EMBL" id="SMY24149.1"/>
    </source>
</evidence>
<feature type="compositionally biased region" description="Basic and acidic residues" evidence="1">
    <location>
        <begin position="370"/>
        <end position="381"/>
    </location>
</feature>
<reference evidence="2 3" key="1">
    <citation type="submission" date="2016-10" db="EMBL/GenBank/DDBJ databases">
        <authorList>
            <person name="Varghese N."/>
        </authorList>
    </citation>
    <scope>NUCLEOTIDE SEQUENCE [LARGE SCALE GENOMIC DNA]</scope>
</reference>
<sequence>MALGMLIGPHASVDACHTIAAMQAVLGCSQHDIEQLQSLVIQCLSNNPESGYERTWSTIIHANIFWREILAGHRRRGFPRSADSPRSDSQLPADFHTSVEAVKDHMFRTGMSELGKTTARQGDVAAEKLAAKRKWNQDRDQDDEEPQQVRKTKKEEKQPANAPSLPLQAAQTNDDGRPCERHSPNGTTKMTPELPTYLQTTQGQHAADEVSQIGRMPVDEGSARCSEVPTLASPVTLLDGRPRNLGTLDPPSKHTVMQAMEAFLESEMTAHVKQAKIDAEIKGKLDERERDLKKRESLVAEWSATSALKDAEQEKKLAAVETKHNEMLSQEGKFLAERQQLSELKIALATQEQKLATHEKKLSAQAKRQASQEDLLRKKASDLQSRAVKADQDEKMKQKSDMTAKLKQERQLAKEKATWESEMTKRIQAELMERMKRALHGQ</sequence>
<dbReference type="EMBL" id="LT882680">
    <property type="protein sequence ID" value="SMY24149.1"/>
    <property type="molecule type" value="Genomic_DNA"/>
</dbReference>
<organism evidence="2 3">
    <name type="scientific">Zymoseptoria tritici ST99CH_1A5</name>
    <dbReference type="NCBI Taxonomy" id="1276529"/>
    <lineage>
        <taxon>Eukaryota</taxon>
        <taxon>Fungi</taxon>
        <taxon>Dikarya</taxon>
        <taxon>Ascomycota</taxon>
        <taxon>Pezizomycotina</taxon>
        <taxon>Dothideomycetes</taxon>
        <taxon>Dothideomycetidae</taxon>
        <taxon>Mycosphaerellales</taxon>
        <taxon>Mycosphaerellaceae</taxon>
        <taxon>Zymoseptoria</taxon>
    </lineage>
</organism>
<feature type="region of interest" description="Disordered" evidence="1">
    <location>
        <begin position="359"/>
        <end position="422"/>
    </location>
</feature>
<evidence type="ECO:0000256" key="1">
    <source>
        <dbReference type="SAM" id="MobiDB-lite"/>
    </source>
</evidence>
<proteinExistence type="predicted"/>
<accession>A0A1Y6LKK2</accession>
<feature type="region of interest" description="Disordered" evidence="1">
    <location>
        <begin position="132"/>
        <end position="193"/>
    </location>
</feature>
<name>A0A1Y6LKK2_ZYMTR</name>
<dbReference type="Proteomes" id="UP000215453">
    <property type="component" value="Chromosome 5"/>
</dbReference>
<feature type="compositionally biased region" description="Basic and acidic residues" evidence="1">
    <location>
        <begin position="388"/>
        <end position="422"/>
    </location>
</feature>
<evidence type="ECO:0000313" key="3">
    <source>
        <dbReference type="Proteomes" id="UP000215453"/>
    </source>
</evidence>
<protein>
    <submittedName>
        <fullName evidence="2">Uncharacterized protein</fullName>
    </submittedName>
</protein>
<gene>
    <name evidence="2" type="ORF">ZT1A5_G5590</name>
</gene>
<dbReference type="AlphaFoldDB" id="A0A1Y6LKK2"/>
<feature type="compositionally biased region" description="Basic and acidic residues" evidence="1">
    <location>
        <begin position="174"/>
        <end position="183"/>
    </location>
</feature>